<comment type="subcellular location">
    <subcellularLocation>
        <location evidence="1">Secreted</location>
    </subcellularLocation>
</comment>
<dbReference type="PANTHER" id="PTHR38050">
    <property type="match status" value="1"/>
</dbReference>
<evidence type="ECO:0000256" key="2">
    <source>
        <dbReference type="ARBA" id="ARBA00022525"/>
    </source>
</evidence>
<evidence type="ECO:0000256" key="5">
    <source>
        <dbReference type="ARBA" id="ARBA00022801"/>
    </source>
</evidence>
<evidence type="ECO:0000259" key="8">
    <source>
        <dbReference type="Pfam" id="PF02230"/>
    </source>
</evidence>
<dbReference type="AlphaFoldDB" id="A0A1K1S1T0"/>
<reference evidence="9 10" key="1">
    <citation type="submission" date="2016-11" db="EMBL/GenBank/DDBJ databases">
        <authorList>
            <person name="Jaros S."/>
            <person name="Januszkiewicz K."/>
            <person name="Wedrychowicz H."/>
        </authorList>
    </citation>
    <scope>NUCLEOTIDE SEQUENCE [LARGE SCALE GENOMIC DNA]</scope>
    <source>
        <strain evidence="9 10">DSM 784</strain>
    </source>
</reference>
<evidence type="ECO:0000256" key="1">
    <source>
        <dbReference type="ARBA" id="ARBA00004613"/>
    </source>
</evidence>
<evidence type="ECO:0000256" key="4">
    <source>
        <dbReference type="ARBA" id="ARBA00022729"/>
    </source>
</evidence>
<evidence type="ECO:0000256" key="3">
    <source>
        <dbReference type="ARBA" id="ARBA00022651"/>
    </source>
</evidence>
<keyword evidence="4" id="KW-0732">Signal</keyword>
<dbReference type="Proteomes" id="UP000183788">
    <property type="component" value="Unassembled WGS sequence"/>
</dbReference>
<keyword evidence="3" id="KW-0858">Xylan degradation</keyword>
<dbReference type="SUPFAM" id="SSF53474">
    <property type="entry name" value="alpha/beta-Hydrolases"/>
    <property type="match status" value="1"/>
</dbReference>
<dbReference type="EMBL" id="FPIZ01000016">
    <property type="protein sequence ID" value="SFW78044.1"/>
    <property type="molecule type" value="Genomic_DNA"/>
</dbReference>
<keyword evidence="5" id="KW-0378">Hydrolase</keyword>
<keyword evidence="2" id="KW-0964">Secreted</keyword>
<evidence type="ECO:0000256" key="6">
    <source>
        <dbReference type="ARBA" id="ARBA00023277"/>
    </source>
</evidence>
<name>A0A1K1S1T0_9BACT</name>
<dbReference type="InterPro" id="IPR043595">
    <property type="entry name" value="FaeB/C/D"/>
</dbReference>
<dbReference type="GO" id="GO:0030600">
    <property type="term" value="F:feruloyl esterase activity"/>
    <property type="evidence" value="ECO:0007669"/>
    <property type="project" value="InterPro"/>
</dbReference>
<evidence type="ECO:0000313" key="9">
    <source>
        <dbReference type="EMBL" id="SFW78044.1"/>
    </source>
</evidence>
<keyword evidence="6" id="KW-0119">Carbohydrate metabolism</keyword>
<feature type="domain" description="Phospholipase/carboxylesterase/thioesterase" evidence="8">
    <location>
        <begin position="121"/>
        <end position="209"/>
    </location>
</feature>
<evidence type="ECO:0000256" key="7">
    <source>
        <dbReference type="ARBA" id="ARBA00023326"/>
    </source>
</evidence>
<dbReference type="InterPro" id="IPR003140">
    <property type="entry name" value="PLipase/COase/thioEstase"/>
</dbReference>
<dbReference type="Gene3D" id="3.40.50.1820">
    <property type="entry name" value="alpha/beta hydrolase"/>
    <property type="match status" value="1"/>
</dbReference>
<dbReference type="GO" id="GO:0005576">
    <property type="term" value="C:extracellular region"/>
    <property type="evidence" value="ECO:0007669"/>
    <property type="project" value="UniProtKB-SubCell"/>
</dbReference>
<protein>
    <submittedName>
        <fullName evidence="9">Polyhydroxybutyrate depolymerase</fullName>
    </submittedName>
</protein>
<proteinExistence type="predicted"/>
<dbReference type="PANTHER" id="PTHR38050:SF2">
    <property type="entry name" value="FERULOYL ESTERASE C-RELATED"/>
    <property type="match status" value="1"/>
</dbReference>
<gene>
    <name evidence="9" type="ORF">SAMN05661012_04565</name>
</gene>
<dbReference type="STRING" id="1004.SAMN05661012_04565"/>
<keyword evidence="7" id="KW-0624">Polysaccharide degradation</keyword>
<sequence length="314" mass="35251">MLISALLLLIAAIAVLFLYTYRWNIIHPNKSHSFHIDGYERSFIYHVPKHIHPNPKLVIVYHGSKLKSFMMQILTGHEFDLLADKNQDAIIVYPQGYMGNWNDGRKSSPFPAKQLNIDDVTFTKQLINYFEEQYHINTSQVYAVGFSNGGQMAFRLAASQPGLFAAYATIGSTLPAPENNLFAGHHQQAVSIILINGQQDGIVPYNGGEITLDGKSYGMAESAPVTAAYWRDAAGATEISTVQFGHTATQTNYYNKDNQKKVSFVTIKDGGHNIPNRNFRIYIPLLGYINKDVDAPLVIWDFFFKDPIYLSHGK</sequence>
<organism evidence="9 10">
    <name type="scientific">Chitinophaga sancti</name>
    <dbReference type="NCBI Taxonomy" id="1004"/>
    <lineage>
        <taxon>Bacteria</taxon>
        <taxon>Pseudomonadati</taxon>
        <taxon>Bacteroidota</taxon>
        <taxon>Chitinophagia</taxon>
        <taxon>Chitinophagales</taxon>
        <taxon>Chitinophagaceae</taxon>
        <taxon>Chitinophaga</taxon>
    </lineage>
</organism>
<accession>A0A1K1S1T0</accession>
<dbReference type="InterPro" id="IPR029058">
    <property type="entry name" value="AB_hydrolase_fold"/>
</dbReference>
<dbReference type="Pfam" id="PF02230">
    <property type="entry name" value="Abhydrolase_2"/>
    <property type="match status" value="1"/>
</dbReference>
<dbReference type="GO" id="GO:0045493">
    <property type="term" value="P:xylan catabolic process"/>
    <property type="evidence" value="ECO:0007669"/>
    <property type="project" value="UniProtKB-KW"/>
</dbReference>
<evidence type="ECO:0000313" key="10">
    <source>
        <dbReference type="Proteomes" id="UP000183788"/>
    </source>
</evidence>